<comment type="caution">
    <text evidence="1">The sequence shown here is derived from an EMBL/GenBank/DDBJ whole genome shotgun (WGS) entry which is preliminary data.</text>
</comment>
<reference evidence="1 2" key="1">
    <citation type="journal article" date="2016" name="Nat. Commun.">
        <title>Thousands of microbial genomes shed light on interconnected biogeochemical processes in an aquifer system.</title>
        <authorList>
            <person name="Anantharaman K."/>
            <person name="Brown C.T."/>
            <person name="Hug L.A."/>
            <person name="Sharon I."/>
            <person name="Castelle C.J."/>
            <person name="Probst A.J."/>
            <person name="Thomas B.C."/>
            <person name="Singh A."/>
            <person name="Wilkins M.J."/>
            <person name="Karaoz U."/>
            <person name="Brodie E.L."/>
            <person name="Williams K.H."/>
            <person name="Hubbard S.S."/>
            <person name="Banfield J.F."/>
        </authorList>
    </citation>
    <scope>NUCLEOTIDE SEQUENCE [LARGE SCALE GENOMIC DNA]</scope>
</reference>
<name>A0A1F6EBV8_9BACT</name>
<proteinExistence type="predicted"/>
<evidence type="ECO:0000313" key="1">
    <source>
        <dbReference type="EMBL" id="OGG71154.1"/>
    </source>
</evidence>
<sequence>MDAVYKKQIAFRMAVRASSGLYFIEDFLYRHSAEDGAFFRSLCILLSYSFELLLKAQFVATSEFNDKAELERSLKDLNHDILKISAKLGSSKLNAIGINCVNPRSGTDFIGYDIVTIQGKKISVENFIDIRYDFTNDTLRDLPTNGEFTEWVTEALNVYGKIKKQHFS</sequence>
<protein>
    <submittedName>
        <fullName evidence="1">Uncharacterized protein</fullName>
    </submittedName>
</protein>
<dbReference type="AlphaFoldDB" id="A0A1F6EBV8"/>
<dbReference type="EMBL" id="MFLP01000012">
    <property type="protein sequence ID" value="OGG71154.1"/>
    <property type="molecule type" value="Genomic_DNA"/>
</dbReference>
<accession>A0A1F6EBV8</accession>
<organism evidence="1 2">
    <name type="scientific">Candidatus Kaiserbacteria bacterium RIFCSPHIGHO2_12_FULL_53_13</name>
    <dbReference type="NCBI Taxonomy" id="1798502"/>
    <lineage>
        <taxon>Bacteria</taxon>
        <taxon>Candidatus Kaiseribacteriota</taxon>
    </lineage>
</organism>
<evidence type="ECO:0000313" key="2">
    <source>
        <dbReference type="Proteomes" id="UP000176689"/>
    </source>
</evidence>
<dbReference type="Proteomes" id="UP000176689">
    <property type="component" value="Unassembled WGS sequence"/>
</dbReference>
<gene>
    <name evidence="1" type="ORF">A3F27_01910</name>
</gene>